<evidence type="ECO:0000313" key="3">
    <source>
        <dbReference type="EMBL" id="MBB6334685.1"/>
    </source>
</evidence>
<dbReference type="AlphaFoldDB" id="A0A923IY06"/>
<gene>
    <name evidence="3" type="ORF">HD592_001250</name>
</gene>
<evidence type="ECO:0000256" key="2">
    <source>
        <dbReference type="ARBA" id="ARBA00044777"/>
    </source>
</evidence>
<evidence type="ECO:0000256" key="1">
    <source>
        <dbReference type="ARBA" id="ARBA00022829"/>
    </source>
</evidence>
<reference evidence="3" key="1">
    <citation type="submission" date="2020-08" db="EMBL/GenBank/DDBJ databases">
        <title>Sequencing the genomes of 1000 actinobacteria strains.</title>
        <authorList>
            <person name="Klenk H.-P."/>
        </authorList>
    </citation>
    <scope>NUCLEOTIDE SEQUENCE</scope>
    <source>
        <strain evidence="3">DSM 10695</strain>
    </source>
</reference>
<proteinExistence type="predicted"/>
<dbReference type="RefSeq" id="WP_184452593.1">
    <property type="nucleotide sequence ID" value="NZ_JACHMK010000001.1"/>
</dbReference>
<dbReference type="InterPro" id="IPR003768">
    <property type="entry name" value="ScpA"/>
</dbReference>
<sequence>MVTPPEAEARQGAIDDFHVALDVFEGPFDLLLQLITRKRLDITEVALAEVTDEFIAHMRMFPDLSKTTEFLVVAATLLDLKAQSLLPSTQIDRELAVEDLEARDLLFTRLLQYRAFKGASAQIAASLEENAGFIPRTAPLEPQFAALLPELVWTASPLDLVRAAAAAFSSAEPQVVTAHLHDPVVPVREQARIVVERLARLGKMTFHELVEDAATTPVIVSRFLAVLELYRRRVLDVAQDEPLGELVLVWAGGNAQDVDFTDIDATEDPGEQGSADA</sequence>
<organism evidence="3 4">
    <name type="scientific">Schaalia hyovaginalis</name>
    <dbReference type="NCBI Taxonomy" id="29316"/>
    <lineage>
        <taxon>Bacteria</taxon>
        <taxon>Bacillati</taxon>
        <taxon>Actinomycetota</taxon>
        <taxon>Actinomycetes</taxon>
        <taxon>Actinomycetales</taxon>
        <taxon>Actinomycetaceae</taxon>
        <taxon>Schaalia</taxon>
    </lineage>
</organism>
<keyword evidence="4" id="KW-1185">Reference proteome</keyword>
<keyword evidence="1" id="KW-0159">Chromosome partition</keyword>
<comment type="caution">
    <text evidence="3">The sequence shown here is derived from an EMBL/GenBank/DDBJ whole genome shotgun (WGS) entry which is preliminary data.</text>
</comment>
<dbReference type="Pfam" id="PF02616">
    <property type="entry name" value="SMC_ScpA"/>
    <property type="match status" value="1"/>
</dbReference>
<accession>A0A923IY06</accession>
<name>A0A923IY06_9ACTO</name>
<protein>
    <recommendedName>
        <fullName evidence="2">Segregation and condensation protein A</fullName>
    </recommendedName>
</protein>
<dbReference type="PANTHER" id="PTHR33969">
    <property type="entry name" value="SEGREGATION AND CONDENSATION PROTEIN A"/>
    <property type="match status" value="1"/>
</dbReference>
<dbReference type="Proteomes" id="UP000617426">
    <property type="component" value="Unassembled WGS sequence"/>
</dbReference>
<evidence type="ECO:0000313" key="4">
    <source>
        <dbReference type="Proteomes" id="UP000617426"/>
    </source>
</evidence>
<dbReference type="EMBL" id="JACHMK010000001">
    <property type="protein sequence ID" value="MBB6334685.1"/>
    <property type="molecule type" value="Genomic_DNA"/>
</dbReference>
<dbReference type="Gene3D" id="6.10.250.2410">
    <property type="match status" value="1"/>
</dbReference>
<dbReference type="PANTHER" id="PTHR33969:SF2">
    <property type="entry name" value="SEGREGATION AND CONDENSATION PROTEIN A"/>
    <property type="match status" value="1"/>
</dbReference>
<dbReference type="GO" id="GO:0007059">
    <property type="term" value="P:chromosome segregation"/>
    <property type="evidence" value="ECO:0007669"/>
    <property type="project" value="UniProtKB-KW"/>
</dbReference>